<comment type="caution">
    <text evidence="1">The sequence shown here is derived from an EMBL/GenBank/DDBJ whole genome shotgun (WGS) entry which is preliminary data.</text>
</comment>
<dbReference type="EMBL" id="NZEX01000092">
    <property type="protein sequence ID" value="MAH63445.1"/>
    <property type="molecule type" value="Genomic_DNA"/>
</dbReference>
<accession>A0A2D6YK15</accession>
<dbReference type="AlphaFoldDB" id="A0A2D6YK15"/>
<organism evidence="1 2">
    <name type="scientific">SAR324 cluster bacterium</name>
    <dbReference type="NCBI Taxonomy" id="2024889"/>
    <lineage>
        <taxon>Bacteria</taxon>
        <taxon>Deltaproteobacteria</taxon>
        <taxon>SAR324 cluster</taxon>
    </lineage>
</organism>
<sequence>MGSQTSCRGKAKELINNPIMMGLSLPLNESRKPEKSWIDCNDLGTPHLTFELASSERRRKGRC</sequence>
<evidence type="ECO:0000313" key="2">
    <source>
        <dbReference type="Proteomes" id="UP000226525"/>
    </source>
</evidence>
<protein>
    <submittedName>
        <fullName evidence="1">Uncharacterized protein</fullName>
    </submittedName>
</protein>
<proteinExistence type="predicted"/>
<dbReference type="Proteomes" id="UP000226525">
    <property type="component" value="Unassembled WGS sequence"/>
</dbReference>
<name>A0A2D6YK15_9DELT</name>
<reference evidence="2" key="1">
    <citation type="submission" date="2017-09" db="EMBL/GenBank/DDBJ databases">
        <title>The Reconstruction of 2,631 Draft Metagenome-Assembled Genomes from the Global Oceans.</title>
        <authorList>
            <person name="Tully B.J."/>
            <person name="Graham E.D."/>
            <person name="Heidelberg J.F."/>
        </authorList>
    </citation>
    <scope>NUCLEOTIDE SEQUENCE [LARGE SCALE GENOMIC DNA]</scope>
</reference>
<gene>
    <name evidence="1" type="ORF">CMN54_08385</name>
</gene>
<evidence type="ECO:0000313" key="1">
    <source>
        <dbReference type="EMBL" id="MAH63445.1"/>
    </source>
</evidence>